<reference evidence="1 2" key="1">
    <citation type="submission" date="2022-11" db="EMBL/GenBank/DDBJ databases">
        <title>Anaerobic phenanthrene biodegradation by a DNRA strain PheN6.</title>
        <authorList>
            <person name="Zhang Z."/>
        </authorList>
    </citation>
    <scope>NUCLEOTIDE SEQUENCE [LARGE SCALE GENOMIC DNA]</scope>
    <source>
        <strain evidence="1 2">PheN6</strain>
    </source>
</reference>
<dbReference type="RefSeq" id="WP_272460200.1">
    <property type="nucleotide sequence ID" value="NZ_JAPFQL010000001.1"/>
</dbReference>
<dbReference type="PIRSF" id="PIRSF016184">
    <property type="entry name" value="PhzC_PhzF"/>
    <property type="match status" value="1"/>
</dbReference>
<name>A0ABT5GCP5_9MICO</name>
<accession>A0ABT5GCP5</accession>
<dbReference type="NCBIfam" id="TIGR00654">
    <property type="entry name" value="PhzF_family"/>
    <property type="match status" value="1"/>
</dbReference>
<gene>
    <name evidence="1" type="ORF">OO014_00150</name>
</gene>
<dbReference type="InterPro" id="IPR003719">
    <property type="entry name" value="Phenazine_PhzF-like"/>
</dbReference>
<dbReference type="Gene3D" id="3.10.310.10">
    <property type="entry name" value="Diaminopimelate Epimerase, Chain A, domain 1"/>
    <property type="match status" value="2"/>
</dbReference>
<evidence type="ECO:0000313" key="2">
    <source>
        <dbReference type="Proteomes" id="UP001150259"/>
    </source>
</evidence>
<dbReference type="Proteomes" id="UP001150259">
    <property type="component" value="Unassembled WGS sequence"/>
</dbReference>
<proteinExistence type="predicted"/>
<comment type="caution">
    <text evidence="1">The sequence shown here is derived from an EMBL/GenBank/DDBJ whole genome shotgun (WGS) entry which is preliminary data.</text>
</comment>
<dbReference type="Pfam" id="PF02567">
    <property type="entry name" value="PhzC-PhzF"/>
    <property type="match status" value="1"/>
</dbReference>
<dbReference type="EMBL" id="JAPFQL010000001">
    <property type="protein sequence ID" value="MDC5695655.1"/>
    <property type="molecule type" value="Genomic_DNA"/>
</dbReference>
<sequence>MTLRFRLLNVFSVDGDPFSGNPLCVFEEAGSLDDAQLQAWARQFNLSETTFITAADLTAAEADVRIFTASYEMPFAGHPTLGTAHVVADLAAAGGARPAAVTLSMPAGRIPVERIEGGWRLRASAAVSRPLERSPAEVAAVLGIDDASVVVGGAHWVDAGVEQLIIELTDAGAVAACTPDVRGLHGQLSVPGREPQVYVWAWTGESTVTSRLFAASGSALEEDPATGSAAANLGSHLALSGRRGQQVTISQGAQVGRPSRLDLAIDEEGTVFVGGRVTEVGSGTVAAGT</sequence>
<keyword evidence="2" id="KW-1185">Reference proteome</keyword>
<dbReference type="PANTHER" id="PTHR13774">
    <property type="entry name" value="PHENAZINE BIOSYNTHESIS PROTEIN"/>
    <property type="match status" value="1"/>
</dbReference>
<protein>
    <submittedName>
        <fullName evidence="1">PhzF family phenazine biosynthesis protein</fullName>
    </submittedName>
</protein>
<dbReference type="PANTHER" id="PTHR13774:SF32">
    <property type="entry name" value="ANTISENSE-ENHANCING SEQUENCE 1"/>
    <property type="match status" value="1"/>
</dbReference>
<organism evidence="1 2">
    <name type="scientific">Intrasporangium calvum</name>
    <dbReference type="NCBI Taxonomy" id="53358"/>
    <lineage>
        <taxon>Bacteria</taxon>
        <taxon>Bacillati</taxon>
        <taxon>Actinomycetota</taxon>
        <taxon>Actinomycetes</taxon>
        <taxon>Micrococcales</taxon>
        <taxon>Intrasporangiaceae</taxon>
        <taxon>Intrasporangium</taxon>
    </lineage>
</organism>
<evidence type="ECO:0000313" key="1">
    <source>
        <dbReference type="EMBL" id="MDC5695655.1"/>
    </source>
</evidence>
<dbReference type="SUPFAM" id="SSF54506">
    <property type="entry name" value="Diaminopimelate epimerase-like"/>
    <property type="match status" value="1"/>
</dbReference>